<evidence type="ECO:0000256" key="1">
    <source>
        <dbReference type="ARBA" id="ARBA00022618"/>
    </source>
</evidence>
<dbReference type="AlphaFoldDB" id="A0AB40AIM4"/>
<accession>A0AB40AIM4</accession>
<organism evidence="4 5">
    <name type="scientific">Dioscorea cayennensis subsp. rotundata</name>
    <name type="common">White Guinea yam</name>
    <name type="synonym">Dioscorea rotundata</name>
    <dbReference type="NCBI Taxonomy" id="55577"/>
    <lineage>
        <taxon>Eukaryota</taxon>
        <taxon>Viridiplantae</taxon>
        <taxon>Streptophyta</taxon>
        <taxon>Embryophyta</taxon>
        <taxon>Tracheophyta</taxon>
        <taxon>Spermatophyta</taxon>
        <taxon>Magnoliopsida</taxon>
        <taxon>Liliopsida</taxon>
        <taxon>Dioscoreales</taxon>
        <taxon>Dioscoreaceae</taxon>
        <taxon>Dioscorea</taxon>
    </lineage>
</organism>
<evidence type="ECO:0000313" key="5">
    <source>
        <dbReference type="RefSeq" id="XP_039114106.1"/>
    </source>
</evidence>
<dbReference type="GO" id="GO:0051301">
    <property type="term" value="P:cell division"/>
    <property type="evidence" value="ECO:0007669"/>
    <property type="project" value="UniProtKB-KW"/>
</dbReference>
<dbReference type="SUPFAM" id="SSF48371">
    <property type="entry name" value="ARM repeat"/>
    <property type="match status" value="1"/>
</dbReference>
<keyword evidence="1" id="KW-0132">Cell division</keyword>
<gene>
    <name evidence="5" type="primary">LOC120249603</name>
</gene>
<dbReference type="InterPro" id="IPR051374">
    <property type="entry name" value="Ataxin-10/CTR86_families"/>
</dbReference>
<dbReference type="InterPro" id="IPR011989">
    <property type="entry name" value="ARM-like"/>
</dbReference>
<dbReference type="InterPro" id="IPR019156">
    <property type="entry name" value="Ataxin-10_domain"/>
</dbReference>
<dbReference type="Proteomes" id="UP001515500">
    <property type="component" value="Chromosome 19"/>
</dbReference>
<dbReference type="GeneID" id="120249603"/>
<dbReference type="InterPro" id="IPR016024">
    <property type="entry name" value="ARM-type_fold"/>
</dbReference>
<keyword evidence="2" id="KW-0131">Cell cycle</keyword>
<dbReference type="RefSeq" id="XP_039114106.1">
    <property type="nucleotide sequence ID" value="XM_039258172.1"/>
</dbReference>
<dbReference type="GO" id="GO:0005829">
    <property type="term" value="C:cytosol"/>
    <property type="evidence" value="ECO:0007669"/>
    <property type="project" value="TreeGrafter"/>
</dbReference>
<reference evidence="5" key="1">
    <citation type="submission" date="2025-08" db="UniProtKB">
        <authorList>
            <consortium name="RefSeq"/>
        </authorList>
    </citation>
    <scope>IDENTIFICATION</scope>
</reference>
<feature type="domain" description="Ataxin-10" evidence="3">
    <location>
        <begin position="379"/>
        <end position="468"/>
    </location>
</feature>
<dbReference type="Pfam" id="PF09759">
    <property type="entry name" value="Atx10homo_assoc"/>
    <property type="match status" value="1"/>
</dbReference>
<dbReference type="PANTHER" id="PTHR13255">
    <property type="entry name" value="ATAXIN-10"/>
    <property type="match status" value="1"/>
</dbReference>
<dbReference type="Gene3D" id="1.25.10.10">
    <property type="entry name" value="Leucine-rich Repeat Variant"/>
    <property type="match status" value="2"/>
</dbReference>
<dbReference type="PANTHER" id="PTHR13255:SF0">
    <property type="entry name" value="ATAXIN-10"/>
    <property type="match status" value="1"/>
</dbReference>
<sequence>MEKLPSTCIFALESVSLKQNPYDFPMDQETLESHLEASRTLEGRGRLAVTGTLDATLRGLSPSSPLLLPHLRLLRNLCAGEPANQDAFLRFDGPDLILPIVLSSPPDVVRVGLQVLCNVALAGEEHRAKVWARLFPVGFLELARIRDRGILDPLCMLLDTCCSADCGRRRLGELCEDEKGLPILIEIITTACTVGHQEEWLEWLLSKVCIEEQYFFMLFQKLGQFGDSNSCNDIRDEHTVFSGEQAFLLRLISNCLSERPNDFTISDSFALSVLRVLKEASCAVNFNHRGNSPLPTGSPAIDVLGYALNILRDICASDDPLSAPNASVDSLISSGLLQLLLCFLSELEPPSTIKKSMANGTSQMPTMADALKVCPYKGFRRDVVSVISNCLYRRKQVQDEIRRKNGIPLLLQQCVVDEDNPFLREWGLMAIRNLLEGNTENQREVAQLELQGTVNTTEIAELGLRVEAIGAVVGALSRNLALLQDRQGSNCPFMINHLLF</sequence>
<name>A0AB40AIM4_DIOCR</name>
<evidence type="ECO:0000313" key="4">
    <source>
        <dbReference type="Proteomes" id="UP001515500"/>
    </source>
</evidence>
<proteinExistence type="predicted"/>
<keyword evidence="4" id="KW-1185">Reference proteome</keyword>
<evidence type="ECO:0000256" key="2">
    <source>
        <dbReference type="ARBA" id="ARBA00023306"/>
    </source>
</evidence>
<protein>
    <submittedName>
        <fullName evidence="5">Ataxin-10-like isoform X1</fullName>
    </submittedName>
</protein>
<evidence type="ECO:0000259" key="3">
    <source>
        <dbReference type="Pfam" id="PF09759"/>
    </source>
</evidence>